<feature type="domain" description="GH26" evidence="5">
    <location>
        <begin position="24"/>
        <end position="300"/>
    </location>
</feature>
<keyword evidence="2" id="KW-0378">Hydrolase</keyword>
<dbReference type="GO" id="GO:0006080">
    <property type="term" value="P:substituted mannan metabolic process"/>
    <property type="evidence" value="ECO:0007669"/>
    <property type="project" value="InterPro"/>
</dbReference>
<dbReference type="PANTHER" id="PTHR40079">
    <property type="entry name" value="MANNAN ENDO-1,4-BETA-MANNOSIDASE E-RELATED"/>
    <property type="match status" value="1"/>
</dbReference>
<keyword evidence="3" id="KW-0326">Glycosidase</keyword>
<dbReference type="InterPro" id="IPR000805">
    <property type="entry name" value="Glyco_hydro_26"/>
</dbReference>
<organism evidence="6 7">
    <name type="scientific">Candidatus Staskawiczbacteria bacterium RIFOXYC1_FULL_38_18</name>
    <dbReference type="NCBI Taxonomy" id="1802229"/>
    <lineage>
        <taxon>Bacteria</taxon>
        <taxon>Candidatus Staskawicziibacteriota</taxon>
    </lineage>
</organism>
<dbReference type="SUPFAM" id="SSF51445">
    <property type="entry name" value="(Trans)glycosidases"/>
    <property type="match status" value="1"/>
</dbReference>
<dbReference type="InterPro" id="IPR022790">
    <property type="entry name" value="GH26_dom"/>
</dbReference>
<dbReference type="STRING" id="1802229.A2401_00390"/>
<name>A0A1G2JBJ7_9BACT</name>
<protein>
    <recommendedName>
        <fullName evidence="5">GH26 domain-containing protein</fullName>
    </recommendedName>
</protein>
<comment type="similarity">
    <text evidence="1 4">Belongs to the glycosyl hydrolase 26 family.</text>
</comment>
<reference evidence="6 7" key="1">
    <citation type="journal article" date="2016" name="Nat. Commun.">
        <title>Thousands of microbial genomes shed light on interconnected biogeochemical processes in an aquifer system.</title>
        <authorList>
            <person name="Anantharaman K."/>
            <person name="Brown C.T."/>
            <person name="Hug L.A."/>
            <person name="Sharon I."/>
            <person name="Castelle C.J."/>
            <person name="Probst A.J."/>
            <person name="Thomas B.C."/>
            <person name="Singh A."/>
            <person name="Wilkins M.J."/>
            <person name="Karaoz U."/>
            <person name="Brodie E.L."/>
            <person name="Williams K.H."/>
            <person name="Hubbard S.S."/>
            <person name="Banfield J.F."/>
        </authorList>
    </citation>
    <scope>NUCLEOTIDE SEQUENCE [LARGE SCALE GENOMIC DNA]</scope>
</reference>
<comment type="caution">
    <text evidence="6">The sequence shown here is derived from an EMBL/GenBank/DDBJ whole genome shotgun (WGS) entry which is preliminary data.</text>
</comment>
<evidence type="ECO:0000256" key="1">
    <source>
        <dbReference type="ARBA" id="ARBA00007754"/>
    </source>
</evidence>
<comment type="caution">
    <text evidence="4">Lacks conserved residue(s) required for the propagation of feature annotation.</text>
</comment>
<dbReference type="Proteomes" id="UP000177751">
    <property type="component" value="Unassembled WGS sequence"/>
</dbReference>
<dbReference type="GO" id="GO:0016985">
    <property type="term" value="F:mannan endo-1,4-beta-mannosidase activity"/>
    <property type="evidence" value="ECO:0007669"/>
    <property type="project" value="InterPro"/>
</dbReference>
<accession>A0A1G2JBJ7</accession>
<dbReference type="Pfam" id="PF02156">
    <property type="entry name" value="Glyco_hydro_26"/>
    <property type="match status" value="1"/>
</dbReference>
<sequence length="300" mass="34162">MNKKNSFTLFLAVILIALFFMTLSFTQEKNTFIPNMPLPAEKEWGAYVAPKAGSFADFENLIRRQANMQAIFVGWNDSFSFLNYSNIATLNKTLVIFWEQYNVTLDSIIAGDSDYYIKRFATDAKAYGGQIILVPLHEMNGEWSPWSGTVGNNSPEKVILAYRHIHDLFSNTNNVKWGWAVNNESVPDTPQNQIANYYPGDAYVDYVGVDGFNFGNPWQSYDEIFSSALSRLKKYNKPIYIFSMACAQGSQKADWITDALSKIKSDPSITGFIWFNEDKEQNWLINSDQQALQAFQNAIK</sequence>
<dbReference type="Gene3D" id="3.20.20.80">
    <property type="entry name" value="Glycosidases"/>
    <property type="match status" value="1"/>
</dbReference>
<evidence type="ECO:0000313" key="7">
    <source>
        <dbReference type="Proteomes" id="UP000177751"/>
    </source>
</evidence>
<proteinExistence type="inferred from homology"/>
<gene>
    <name evidence="6" type="ORF">A2401_00390</name>
</gene>
<evidence type="ECO:0000256" key="3">
    <source>
        <dbReference type="ARBA" id="ARBA00023295"/>
    </source>
</evidence>
<dbReference type="InterPro" id="IPR017853">
    <property type="entry name" value="GH"/>
</dbReference>
<evidence type="ECO:0000256" key="4">
    <source>
        <dbReference type="PROSITE-ProRule" id="PRU01100"/>
    </source>
</evidence>
<dbReference type="PROSITE" id="PS51764">
    <property type="entry name" value="GH26"/>
    <property type="match status" value="1"/>
</dbReference>
<dbReference type="PANTHER" id="PTHR40079:SF4">
    <property type="entry name" value="GH26 DOMAIN-CONTAINING PROTEIN-RELATED"/>
    <property type="match status" value="1"/>
</dbReference>
<evidence type="ECO:0000256" key="2">
    <source>
        <dbReference type="ARBA" id="ARBA00022801"/>
    </source>
</evidence>
<dbReference type="AlphaFoldDB" id="A0A1G2JBJ7"/>
<evidence type="ECO:0000313" key="6">
    <source>
        <dbReference type="EMBL" id="OGZ83658.1"/>
    </source>
</evidence>
<dbReference type="EMBL" id="MHPP01000030">
    <property type="protein sequence ID" value="OGZ83658.1"/>
    <property type="molecule type" value="Genomic_DNA"/>
</dbReference>
<evidence type="ECO:0000259" key="5">
    <source>
        <dbReference type="PROSITE" id="PS51764"/>
    </source>
</evidence>